<dbReference type="RefSeq" id="WP_123630180.1">
    <property type="nucleotide sequence ID" value="NZ_AYKH01000004.1"/>
</dbReference>
<evidence type="ECO:0000256" key="4">
    <source>
        <dbReference type="ARBA" id="ARBA00022741"/>
    </source>
</evidence>
<feature type="binding site" evidence="8">
    <location>
        <position position="102"/>
    </location>
    <ligand>
        <name>Mg(2+)</name>
        <dbReference type="ChEBI" id="CHEBI:18420"/>
    </ligand>
</feature>
<keyword evidence="4 8" id="KW-0547">Nucleotide-binding</keyword>
<comment type="catalytic activity">
    <reaction evidence="8">
        <text>Mo-molybdopterin + GTP + H(+) = Mo-molybdopterin guanine dinucleotide + diphosphate</text>
        <dbReference type="Rhea" id="RHEA:34243"/>
        <dbReference type="ChEBI" id="CHEBI:15378"/>
        <dbReference type="ChEBI" id="CHEBI:33019"/>
        <dbReference type="ChEBI" id="CHEBI:37565"/>
        <dbReference type="ChEBI" id="CHEBI:71302"/>
        <dbReference type="ChEBI" id="CHEBI:71310"/>
        <dbReference type="EC" id="2.7.7.77"/>
    </reaction>
</comment>
<comment type="subunit">
    <text evidence="8">Monomer.</text>
</comment>
<comment type="similarity">
    <text evidence="8">Belongs to the MobA family.</text>
</comment>
<dbReference type="GO" id="GO:0005525">
    <property type="term" value="F:GTP binding"/>
    <property type="evidence" value="ECO:0007669"/>
    <property type="project" value="UniProtKB-UniRule"/>
</dbReference>
<evidence type="ECO:0000256" key="5">
    <source>
        <dbReference type="ARBA" id="ARBA00022842"/>
    </source>
</evidence>
<sequence length="195" mass="20457">MNIARDRITAGVLAGGRGRRLGGVDKGWYRLDGQPLITRTLARVAPQCAAAVISANRSLARYRALGHRVVPDDGGDFDGPLAGIAALLQAAATPYVLIVPVDTPALPLDLAARLGAALHASADLAVASCAGRTQPLHALLRRELLADLEAARADGVRAVHAWHRRLTCVSVAWPDCDAFANVNAEADARVIAARL</sequence>
<evidence type="ECO:0000256" key="6">
    <source>
        <dbReference type="ARBA" id="ARBA00023134"/>
    </source>
</evidence>
<comment type="subcellular location">
    <subcellularLocation>
        <location evidence="8">Cytoplasm</location>
    </subcellularLocation>
</comment>
<feature type="binding site" evidence="8">
    <location>
        <begin position="13"/>
        <end position="15"/>
    </location>
    <ligand>
        <name>GTP</name>
        <dbReference type="ChEBI" id="CHEBI:37565"/>
    </ligand>
</feature>
<feature type="binding site" evidence="8">
    <location>
        <position position="26"/>
    </location>
    <ligand>
        <name>GTP</name>
        <dbReference type="ChEBI" id="CHEBI:37565"/>
    </ligand>
</feature>
<evidence type="ECO:0000256" key="2">
    <source>
        <dbReference type="ARBA" id="ARBA00022679"/>
    </source>
</evidence>
<keyword evidence="2 8" id="KW-0808">Transferase</keyword>
<comment type="cofactor">
    <cofactor evidence="8">
        <name>Mg(2+)</name>
        <dbReference type="ChEBI" id="CHEBI:18420"/>
    </cofactor>
</comment>
<dbReference type="GO" id="GO:1902758">
    <property type="term" value="P:bis(molybdopterin guanine dinucleotide)molybdenum biosynthetic process"/>
    <property type="evidence" value="ECO:0007669"/>
    <property type="project" value="TreeGrafter"/>
</dbReference>
<reference evidence="10 11" key="1">
    <citation type="submission" date="2013-10" db="EMBL/GenBank/DDBJ databases">
        <title>Salinisphaera orenii MK-B5 Genome Sequencing.</title>
        <authorList>
            <person name="Lai Q."/>
            <person name="Li C."/>
            <person name="Shao Z."/>
        </authorList>
    </citation>
    <scope>NUCLEOTIDE SEQUENCE [LARGE SCALE GENOMIC DNA]</scope>
    <source>
        <strain evidence="10 11">MK-B5</strain>
    </source>
</reference>
<dbReference type="Proteomes" id="UP000283993">
    <property type="component" value="Unassembled WGS sequence"/>
</dbReference>
<dbReference type="SUPFAM" id="SSF53448">
    <property type="entry name" value="Nucleotide-diphospho-sugar transferases"/>
    <property type="match status" value="1"/>
</dbReference>
<feature type="binding site" evidence="8">
    <location>
        <position position="72"/>
    </location>
    <ligand>
        <name>GTP</name>
        <dbReference type="ChEBI" id="CHEBI:37565"/>
    </ligand>
</feature>
<dbReference type="GO" id="GO:0061603">
    <property type="term" value="F:molybdenum cofactor guanylyltransferase activity"/>
    <property type="evidence" value="ECO:0007669"/>
    <property type="project" value="UniProtKB-EC"/>
</dbReference>
<organism evidence="10 11">
    <name type="scientific">Salinisphaera orenii MK-B5</name>
    <dbReference type="NCBI Taxonomy" id="856730"/>
    <lineage>
        <taxon>Bacteria</taxon>
        <taxon>Pseudomonadati</taxon>
        <taxon>Pseudomonadota</taxon>
        <taxon>Gammaproteobacteria</taxon>
        <taxon>Salinisphaerales</taxon>
        <taxon>Salinisphaeraceae</taxon>
        <taxon>Salinisphaera</taxon>
    </lineage>
</organism>
<keyword evidence="3 8" id="KW-0479">Metal-binding</keyword>
<comment type="caution">
    <text evidence="10">The sequence shown here is derived from an EMBL/GenBank/DDBJ whole genome shotgun (WGS) entry which is preliminary data.</text>
</comment>
<dbReference type="PANTHER" id="PTHR19136">
    <property type="entry name" value="MOLYBDENUM COFACTOR GUANYLYLTRANSFERASE"/>
    <property type="match status" value="1"/>
</dbReference>
<keyword evidence="7 8" id="KW-0501">Molybdenum cofactor biosynthesis</keyword>
<evidence type="ECO:0000256" key="7">
    <source>
        <dbReference type="ARBA" id="ARBA00023150"/>
    </source>
</evidence>
<feature type="domain" description="MobA-like NTP transferase" evidence="9">
    <location>
        <begin position="12"/>
        <end position="163"/>
    </location>
</feature>
<gene>
    <name evidence="8" type="primary">mobA</name>
    <name evidence="10" type="ORF">SAOR_03140</name>
</gene>
<dbReference type="InterPro" id="IPR025877">
    <property type="entry name" value="MobA-like_NTP_Trfase"/>
</dbReference>
<dbReference type="NCBIfam" id="TIGR02665">
    <property type="entry name" value="molyb_mobA"/>
    <property type="match status" value="1"/>
</dbReference>
<evidence type="ECO:0000259" key="9">
    <source>
        <dbReference type="Pfam" id="PF12804"/>
    </source>
</evidence>
<keyword evidence="1 8" id="KW-0963">Cytoplasm</keyword>
<keyword evidence="5 8" id="KW-0460">Magnesium</keyword>
<name>A0A423PV42_9GAMM</name>
<comment type="caution">
    <text evidence="8">Lacks conserved residue(s) required for the propagation of feature annotation.</text>
</comment>
<proteinExistence type="inferred from homology"/>
<protein>
    <recommendedName>
        <fullName evidence="8">Molybdenum cofactor guanylyltransferase</fullName>
        <shortName evidence="8">MoCo guanylyltransferase</shortName>
        <ecNumber evidence="8">2.7.7.77</ecNumber>
    </recommendedName>
    <alternativeName>
        <fullName evidence="8">GTP:molybdopterin guanylyltransferase</fullName>
    </alternativeName>
    <alternativeName>
        <fullName evidence="8">Mo-MPT guanylyltransferase</fullName>
    </alternativeName>
    <alternativeName>
        <fullName evidence="8">Molybdopterin guanylyltransferase</fullName>
    </alternativeName>
    <alternativeName>
        <fullName evidence="8">Molybdopterin-guanine dinucleotide synthase</fullName>
        <shortName evidence="8">MGD synthase</shortName>
    </alternativeName>
</protein>
<dbReference type="InterPro" id="IPR013482">
    <property type="entry name" value="Molybde_CF_guanTrfase"/>
</dbReference>
<dbReference type="Pfam" id="PF12804">
    <property type="entry name" value="NTP_transf_3"/>
    <property type="match status" value="1"/>
</dbReference>
<dbReference type="HAMAP" id="MF_00316">
    <property type="entry name" value="MobA"/>
    <property type="match status" value="1"/>
</dbReference>
<dbReference type="EC" id="2.7.7.77" evidence="8"/>
<comment type="domain">
    <text evidence="8">The N-terminal domain determines nucleotide recognition and specific binding, while the C-terminal domain determines the specific binding to the target protein.</text>
</comment>
<dbReference type="EMBL" id="AYKH01000004">
    <property type="protein sequence ID" value="ROO29463.1"/>
    <property type="molecule type" value="Genomic_DNA"/>
</dbReference>
<dbReference type="GO" id="GO:0046872">
    <property type="term" value="F:metal ion binding"/>
    <property type="evidence" value="ECO:0007669"/>
    <property type="project" value="UniProtKB-KW"/>
</dbReference>
<dbReference type="AlphaFoldDB" id="A0A423PV42"/>
<evidence type="ECO:0000256" key="1">
    <source>
        <dbReference type="ARBA" id="ARBA00022490"/>
    </source>
</evidence>
<dbReference type="CDD" id="cd02503">
    <property type="entry name" value="MobA"/>
    <property type="match status" value="1"/>
</dbReference>
<evidence type="ECO:0000313" key="10">
    <source>
        <dbReference type="EMBL" id="ROO29463.1"/>
    </source>
</evidence>
<evidence type="ECO:0000313" key="11">
    <source>
        <dbReference type="Proteomes" id="UP000283993"/>
    </source>
</evidence>
<accession>A0A423PV42</accession>
<dbReference type="InterPro" id="IPR029044">
    <property type="entry name" value="Nucleotide-diphossugar_trans"/>
</dbReference>
<keyword evidence="11" id="KW-1185">Reference proteome</keyword>
<feature type="binding site" evidence="8">
    <location>
        <position position="102"/>
    </location>
    <ligand>
        <name>GTP</name>
        <dbReference type="ChEBI" id="CHEBI:37565"/>
    </ligand>
</feature>
<evidence type="ECO:0000256" key="3">
    <source>
        <dbReference type="ARBA" id="ARBA00022723"/>
    </source>
</evidence>
<evidence type="ECO:0000256" key="8">
    <source>
        <dbReference type="HAMAP-Rule" id="MF_00316"/>
    </source>
</evidence>
<comment type="function">
    <text evidence="8">Transfers a GMP moiety from GTP to Mo-molybdopterin (Mo-MPT) cofactor (Moco or molybdenum cofactor) to form Mo-molybdopterin guanine dinucleotide (Mo-MGD) cofactor.</text>
</comment>
<dbReference type="Gene3D" id="3.90.550.10">
    <property type="entry name" value="Spore Coat Polysaccharide Biosynthesis Protein SpsA, Chain A"/>
    <property type="match status" value="1"/>
</dbReference>
<dbReference type="PANTHER" id="PTHR19136:SF81">
    <property type="entry name" value="MOLYBDENUM COFACTOR GUANYLYLTRANSFERASE"/>
    <property type="match status" value="1"/>
</dbReference>
<dbReference type="GO" id="GO:0005737">
    <property type="term" value="C:cytoplasm"/>
    <property type="evidence" value="ECO:0007669"/>
    <property type="project" value="UniProtKB-SubCell"/>
</dbReference>
<keyword evidence="6 8" id="KW-0342">GTP-binding</keyword>